<dbReference type="FunFam" id="1.10.268.10:FF:000001">
    <property type="entry name" value="DNA gyrase subunit A"/>
    <property type="match status" value="1"/>
</dbReference>
<dbReference type="InterPro" id="IPR005743">
    <property type="entry name" value="GyrA"/>
</dbReference>
<dbReference type="GO" id="GO:0005694">
    <property type="term" value="C:chromosome"/>
    <property type="evidence" value="ECO:0007669"/>
    <property type="project" value="InterPro"/>
</dbReference>
<dbReference type="FunFam" id="2.120.10.90:FF:000005">
    <property type="entry name" value="DNA topoisomerase 4 subunit A"/>
    <property type="match status" value="1"/>
</dbReference>
<evidence type="ECO:0000313" key="13">
    <source>
        <dbReference type="Proteomes" id="UP000054976"/>
    </source>
</evidence>
<dbReference type="HAMAP" id="MF_01897">
    <property type="entry name" value="GyrA"/>
    <property type="match status" value="1"/>
</dbReference>
<dbReference type="InterPro" id="IPR050220">
    <property type="entry name" value="Type_II_DNA_Topoisomerases"/>
</dbReference>
<keyword evidence="5 9" id="KW-0799">Topoisomerase</keyword>
<keyword evidence="13" id="KW-1185">Reference proteome</keyword>
<comment type="miscellaneous">
    <text evidence="9">Few gyrases are as efficient as E.coli at forming negative supercoils. Not all organisms have 2 type II topoisomerases; in organisms with a single type II topoisomerase this enzyme also has to decatenate newly replicated chromosomes.</text>
</comment>
<keyword evidence="7 9" id="KW-0413">Isomerase</keyword>
<dbReference type="InterPro" id="IPR002205">
    <property type="entry name" value="Topo_IIA_dom_A"/>
</dbReference>
<dbReference type="FunFam" id="3.30.1360.40:FF:000002">
    <property type="entry name" value="DNA gyrase subunit A"/>
    <property type="match status" value="1"/>
</dbReference>
<dbReference type="NCBIfam" id="TIGR01063">
    <property type="entry name" value="gyrA"/>
    <property type="match status" value="1"/>
</dbReference>
<evidence type="ECO:0000259" key="11">
    <source>
        <dbReference type="PROSITE" id="PS52040"/>
    </source>
</evidence>
<dbReference type="GO" id="GO:0005737">
    <property type="term" value="C:cytoplasm"/>
    <property type="evidence" value="ECO:0007669"/>
    <property type="project" value="UniProtKB-SubCell"/>
</dbReference>
<reference evidence="13" key="1">
    <citation type="submission" date="2016-01" db="EMBL/GenBank/DDBJ databases">
        <title>Draft genome sequence of Thermodesulfovibrio aggregans strain TGE-P1.</title>
        <authorList>
            <person name="Sekiguchi Y."/>
            <person name="Ohashi A."/>
            <person name="Matsuura N."/>
            <person name="Tourlousse M.D."/>
        </authorList>
    </citation>
    <scope>NUCLEOTIDE SEQUENCE [LARGE SCALE GENOMIC DNA]</scope>
    <source>
        <strain evidence="13">TGE-P1</strain>
    </source>
</reference>
<comment type="subunit">
    <text evidence="9">Heterotetramer, composed of two GyrA and two GyrB chains. In the heterotetramer, GyrA contains the active site tyrosine that forms a transient covalent intermediate with DNA, while GyrB binds cofactors and catalyzes ATP hydrolysis.</text>
</comment>
<dbReference type="STRING" id="86166.TAGGR_274"/>
<name>A0A0U9HQV1_9BACT</name>
<comment type="function">
    <text evidence="9">A type II topoisomerase that negatively supercoils closed circular double-stranded (ds) DNA in an ATP-dependent manner to modulate DNA topology and maintain chromosomes in an underwound state. Negative supercoiling favors strand separation, and DNA replication, transcription, recombination and repair, all of which involve strand separation. Also able to catalyze the interconversion of other topological isomers of dsDNA rings, including catenanes and knotted rings. Type II topoisomerases break and join 2 DNA strands simultaneously in an ATP-dependent manner.</text>
</comment>
<dbReference type="CDD" id="cd00187">
    <property type="entry name" value="TOP4c"/>
    <property type="match status" value="1"/>
</dbReference>
<dbReference type="AlphaFoldDB" id="A0A0U9HQV1"/>
<dbReference type="EMBL" id="BCNO01000002">
    <property type="protein sequence ID" value="GAQ95188.1"/>
    <property type="molecule type" value="Genomic_DNA"/>
</dbReference>
<organism evidence="12 13">
    <name type="scientific">Thermodesulfovibrio aggregans</name>
    <dbReference type="NCBI Taxonomy" id="86166"/>
    <lineage>
        <taxon>Bacteria</taxon>
        <taxon>Pseudomonadati</taxon>
        <taxon>Nitrospirota</taxon>
        <taxon>Thermodesulfovibrionia</taxon>
        <taxon>Thermodesulfovibrionales</taxon>
        <taxon>Thermodesulfovibrionaceae</taxon>
        <taxon>Thermodesulfovibrio</taxon>
    </lineage>
</organism>
<dbReference type="GO" id="GO:0006265">
    <property type="term" value="P:DNA topological change"/>
    <property type="evidence" value="ECO:0007669"/>
    <property type="project" value="UniProtKB-UniRule"/>
</dbReference>
<dbReference type="OrthoDB" id="9806486at2"/>
<evidence type="ECO:0000256" key="9">
    <source>
        <dbReference type="HAMAP-Rule" id="MF_01897"/>
    </source>
</evidence>
<protein>
    <recommendedName>
        <fullName evidence="9">DNA gyrase subunit A</fullName>
        <ecNumber evidence="9">5.6.2.2</ecNumber>
    </recommendedName>
</protein>
<dbReference type="SUPFAM" id="SSF56719">
    <property type="entry name" value="Type II DNA topoisomerase"/>
    <property type="match status" value="1"/>
</dbReference>
<comment type="subunit">
    <text evidence="8">Heterotetramer composed of ParC and ParE.</text>
</comment>
<dbReference type="InterPro" id="IPR013757">
    <property type="entry name" value="Topo_IIA_A_a_sf"/>
</dbReference>
<proteinExistence type="inferred from homology"/>
<keyword evidence="9" id="KW-0963">Cytoplasm</keyword>
<feature type="domain" description="Topo IIA-type catalytic" evidence="11">
    <location>
        <begin position="30"/>
        <end position="512"/>
    </location>
</feature>
<comment type="similarity">
    <text evidence="2 9">Belongs to the type II topoisomerase GyrA/ParC subunit family.</text>
</comment>
<dbReference type="GO" id="GO:0009330">
    <property type="term" value="C:DNA topoisomerase type II (double strand cut, ATP-hydrolyzing) complex"/>
    <property type="evidence" value="ECO:0007669"/>
    <property type="project" value="TreeGrafter"/>
</dbReference>
<evidence type="ECO:0000256" key="4">
    <source>
        <dbReference type="ARBA" id="ARBA00022840"/>
    </source>
</evidence>
<dbReference type="GO" id="GO:0034335">
    <property type="term" value="F:DNA negative supercoiling activity"/>
    <property type="evidence" value="ECO:0007669"/>
    <property type="project" value="UniProtKB-ARBA"/>
</dbReference>
<dbReference type="SMART" id="SM00434">
    <property type="entry name" value="TOP4c"/>
    <property type="match status" value="1"/>
</dbReference>
<dbReference type="GO" id="GO:0006261">
    <property type="term" value="P:DNA-templated DNA replication"/>
    <property type="evidence" value="ECO:0007669"/>
    <property type="project" value="UniProtKB-UniRule"/>
</dbReference>
<evidence type="ECO:0000256" key="7">
    <source>
        <dbReference type="ARBA" id="ARBA00023235"/>
    </source>
</evidence>
<dbReference type="Gene3D" id="1.10.268.10">
    <property type="entry name" value="Topoisomerase, domain 3"/>
    <property type="match status" value="1"/>
</dbReference>
<keyword evidence="4 9" id="KW-0067">ATP-binding</keyword>
<dbReference type="EC" id="5.6.2.2" evidence="9"/>
<dbReference type="InterPro" id="IPR006691">
    <property type="entry name" value="GyrA/parC_rep"/>
</dbReference>
<dbReference type="NCBIfam" id="NF004043">
    <property type="entry name" value="PRK05560.1"/>
    <property type="match status" value="1"/>
</dbReference>
<evidence type="ECO:0000256" key="1">
    <source>
        <dbReference type="ARBA" id="ARBA00000185"/>
    </source>
</evidence>
<dbReference type="NCBIfam" id="NF004044">
    <property type="entry name" value="PRK05561.1"/>
    <property type="match status" value="1"/>
</dbReference>
<keyword evidence="6 9" id="KW-0238">DNA-binding</keyword>
<evidence type="ECO:0000256" key="6">
    <source>
        <dbReference type="ARBA" id="ARBA00023125"/>
    </source>
</evidence>
<dbReference type="InterPro" id="IPR013760">
    <property type="entry name" value="Topo_IIA-like_dom_sf"/>
</dbReference>
<dbReference type="Proteomes" id="UP000054976">
    <property type="component" value="Unassembled WGS sequence"/>
</dbReference>
<dbReference type="Pfam" id="PF00521">
    <property type="entry name" value="DNA_topoisoIV"/>
    <property type="match status" value="1"/>
</dbReference>
<evidence type="ECO:0000256" key="8">
    <source>
        <dbReference type="ARBA" id="ARBA00063644"/>
    </source>
</evidence>
<dbReference type="SUPFAM" id="SSF101904">
    <property type="entry name" value="GyrA/ParC C-terminal domain-like"/>
    <property type="match status" value="1"/>
</dbReference>
<comment type="subcellular location">
    <subcellularLocation>
        <location evidence="9">Cytoplasm</location>
    </subcellularLocation>
</comment>
<dbReference type="GO" id="GO:0005524">
    <property type="term" value="F:ATP binding"/>
    <property type="evidence" value="ECO:0007669"/>
    <property type="project" value="UniProtKB-UniRule"/>
</dbReference>
<dbReference type="GO" id="GO:0003677">
    <property type="term" value="F:DNA binding"/>
    <property type="evidence" value="ECO:0007669"/>
    <property type="project" value="UniProtKB-UniRule"/>
</dbReference>
<dbReference type="PANTHER" id="PTHR43493">
    <property type="entry name" value="DNA GYRASE/TOPOISOMERASE SUBUNIT A"/>
    <property type="match status" value="1"/>
</dbReference>
<dbReference type="FunFam" id="3.90.199.10:FF:000001">
    <property type="entry name" value="DNA gyrase subunit A"/>
    <property type="match status" value="1"/>
</dbReference>
<keyword evidence="3 9" id="KW-0547">Nucleotide-binding</keyword>
<evidence type="ECO:0000256" key="10">
    <source>
        <dbReference type="PROSITE-ProRule" id="PRU01384"/>
    </source>
</evidence>
<dbReference type="Gene3D" id="3.90.199.10">
    <property type="entry name" value="Topoisomerase II, domain 5"/>
    <property type="match status" value="1"/>
</dbReference>
<dbReference type="Pfam" id="PF03989">
    <property type="entry name" value="DNA_gyraseA_C"/>
    <property type="match status" value="6"/>
</dbReference>
<dbReference type="InterPro" id="IPR013758">
    <property type="entry name" value="Topo_IIA_A/C_ab"/>
</dbReference>
<evidence type="ECO:0000256" key="5">
    <source>
        <dbReference type="ARBA" id="ARBA00023029"/>
    </source>
</evidence>
<dbReference type="PANTHER" id="PTHR43493:SF5">
    <property type="entry name" value="DNA GYRASE SUBUNIT A, CHLOROPLASTIC_MITOCHONDRIAL"/>
    <property type="match status" value="1"/>
</dbReference>
<dbReference type="RefSeq" id="WP_059176634.1">
    <property type="nucleotide sequence ID" value="NZ_BCNO01000002.1"/>
</dbReference>
<feature type="short sequence motif" description="GyrA-box" evidence="9">
    <location>
        <begin position="539"/>
        <end position="545"/>
    </location>
</feature>
<comment type="caution">
    <text evidence="12">The sequence shown here is derived from an EMBL/GenBank/DDBJ whole genome shotgun (WGS) entry which is preliminary data.</text>
</comment>
<evidence type="ECO:0000256" key="3">
    <source>
        <dbReference type="ARBA" id="ARBA00022741"/>
    </source>
</evidence>
<gene>
    <name evidence="9" type="primary">gyrA</name>
    <name evidence="12" type="ORF">TAGGR_274</name>
</gene>
<accession>A0A0U9HQV1</accession>
<dbReference type="PROSITE" id="PS52040">
    <property type="entry name" value="TOPO_IIA"/>
    <property type="match status" value="1"/>
</dbReference>
<dbReference type="Gene3D" id="3.30.1360.40">
    <property type="match status" value="1"/>
</dbReference>
<dbReference type="InterPro" id="IPR035516">
    <property type="entry name" value="Gyrase/topoIV_suA_C"/>
</dbReference>
<evidence type="ECO:0000256" key="2">
    <source>
        <dbReference type="ARBA" id="ARBA00008263"/>
    </source>
</evidence>
<comment type="catalytic activity">
    <reaction evidence="1 9 10">
        <text>ATP-dependent breakage, passage and rejoining of double-stranded DNA.</text>
        <dbReference type="EC" id="5.6.2.2"/>
    </reaction>
</comment>
<feature type="active site" description="O-(5'-phospho-DNA)-tyrosine intermediate" evidence="9 10">
    <location>
        <position position="118"/>
    </location>
</feature>
<evidence type="ECO:0000313" key="12">
    <source>
        <dbReference type="EMBL" id="GAQ95188.1"/>
    </source>
</evidence>
<dbReference type="Gene3D" id="2.120.10.90">
    <property type="entry name" value="DNA gyrase/topoisomerase IV, subunit A, C-terminal"/>
    <property type="match status" value="1"/>
</dbReference>
<sequence>MPNVLKVSIEEEMKTSYLDYAMSVIIGRALPDVRDGLKPVQRRILYAMFREGLLAGKKYSKCAGVVGEVLKKYHPHGDQAVYDALVRLAQDFNMRYPLIDGQGNFGSIDGDPPAAYRYTEARLTKIAEELLQDIDKETVPFVPNFDATTQEPLVLPTRIPNLLINGSSGIAVGMATNIPPHNLNEIIDALVKLLEEPETSAEELMHFVKGPDFPTGGIIYGLEGIKEFYLTGKGLIKVRAKVKIEREAKGKKAREISLFEQEQEGKSAKERIVITEIPYQVNKARLIEKIAELVREKKIEGITEIRDESNREGIRVVLELKRGEMPQVILNNLYKHTQMETTFGAIMLAIVDGQPKILNLKDSLWEFLKHRKDVVLKRTAFDLKKAEHQAHILLGLKIAVENLDEVISIIRKSKNPEEAKARLMSRFPLTEIQAQAILDMRLQRLTGLEREKIVQDYEAILKEIERLKAILESETLVREIIRDELLEIKQKYGDERRTQIVSEVKEINVEDLITQEDMVITLTHLGYIKRTSLSDYRSQKRGGKGLTPMETVSEDYLTNVLVGSTHDHIMFFSNQGRVYCLKVYQIPEAGRLSRGKAIVNLLPLREGEKITTALVCKDLEQGYLMMFTKKGFVKKTSLEEFKNIRSKGVIAIDLEDSDELISVVKTDGKAQLIIATKKGMAIRFDENNVRPMGRTARGVIGIRFTEPEDEVVSADVVSEGSYVLTITEKGIGKKTPIEEYRLQHRGGSGVKNIKLSPKTGNVVASLQVKEDDEVIICSSSKIIRLKVSQIRPQGRSTTGVRLIDLSTDDTVVSVGRILEGEGEENVNLQS</sequence>